<evidence type="ECO:0000313" key="3">
    <source>
        <dbReference type="EMBL" id="KAL0950350.1"/>
    </source>
</evidence>
<accession>A0ABR3J5E6</accession>
<keyword evidence="2" id="KW-1133">Transmembrane helix</keyword>
<name>A0ABR3J5E6_9AGAR</name>
<keyword evidence="4" id="KW-1185">Reference proteome</keyword>
<gene>
    <name evidence="3" type="ORF">HGRIS_010318</name>
</gene>
<protein>
    <recommendedName>
        <fullName evidence="5">Transmembrane protein</fullName>
    </recommendedName>
</protein>
<feature type="compositionally biased region" description="Polar residues" evidence="1">
    <location>
        <begin position="241"/>
        <end position="252"/>
    </location>
</feature>
<reference evidence="4" key="1">
    <citation type="submission" date="2024-06" db="EMBL/GenBank/DDBJ databases">
        <title>Multi-omics analyses provide insights into the biosynthesis of the anticancer antibiotic pleurotin in Hohenbuehelia grisea.</title>
        <authorList>
            <person name="Weaver J.A."/>
            <person name="Alberti F."/>
        </authorList>
    </citation>
    <scope>NUCLEOTIDE SEQUENCE [LARGE SCALE GENOMIC DNA]</scope>
    <source>
        <strain evidence="4">T-177</strain>
    </source>
</reference>
<evidence type="ECO:0000256" key="2">
    <source>
        <dbReference type="SAM" id="Phobius"/>
    </source>
</evidence>
<evidence type="ECO:0008006" key="5">
    <source>
        <dbReference type="Google" id="ProtNLM"/>
    </source>
</evidence>
<organism evidence="3 4">
    <name type="scientific">Hohenbuehelia grisea</name>
    <dbReference type="NCBI Taxonomy" id="104357"/>
    <lineage>
        <taxon>Eukaryota</taxon>
        <taxon>Fungi</taxon>
        <taxon>Dikarya</taxon>
        <taxon>Basidiomycota</taxon>
        <taxon>Agaricomycotina</taxon>
        <taxon>Agaricomycetes</taxon>
        <taxon>Agaricomycetidae</taxon>
        <taxon>Agaricales</taxon>
        <taxon>Pleurotineae</taxon>
        <taxon>Pleurotaceae</taxon>
        <taxon>Hohenbuehelia</taxon>
    </lineage>
</organism>
<keyword evidence="2" id="KW-0472">Membrane</keyword>
<keyword evidence="2" id="KW-0812">Transmembrane</keyword>
<evidence type="ECO:0000256" key="1">
    <source>
        <dbReference type="SAM" id="MobiDB-lite"/>
    </source>
</evidence>
<evidence type="ECO:0000313" key="4">
    <source>
        <dbReference type="Proteomes" id="UP001556367"/>
    </source>
</evidence>
<comment type="caution">
    <text evidence="3">The sequence shown here is derived from an EMBL/GenBank/DDBJ whole genome shotgun (WGS) entry which is preliminary data.</text>
</comment>
<feature type="region of interest" description="Disordered" evidence="1">
    <location>
        <begin position="233"/>
        <end position="252"/>
    </location>
</feature>
<sequence length="252" mass="27198">MSATTDGPGLQPTEVAPETRKRLPKAVIAVAGAAALATAVPLIYLLRQRASNTVLQASLNSAPRRAALPSGASYRRTPAPSHSVAVEMRPSLGTVAPKVSPIPPADIPAEDNFNGALHSLKAFGLATVMVTFTAAATVAGVRSWMGVQTTQEFAHRMRQIILEKMPVFVERIHRLAEPEASSENQAGISEVDWNWEDAESRLKNAYERDGFSGWAYAALQEIEAESRLERAQRFRAEQAVPSETPSTSNTPQ</sequence>
<dbReference type="Proteomes" id="UP001556367">
    <property type="component" value="Unassembled WGS sequence"/>
</dbReference>
<proteinExistence type="predicted"/>
<feature type="transmembrane region" description="Helical" evidence="2">
    <location>
        <begin position="26"/>
        <end position="46"/>
    </location>
</feature>
<dbReference type="EMBL" id="JASNQZ010000012">
    <property type="protein sequence ID" value="KAL0950350.1"/>
    <property type="molecule type" value="Genomic_DNA"/>
</dbReference>